<sequence length="40" mass="4560">MAALAQKWAYASFLLWFRELFSNLPAGLAYVEITGQIQLQ</sequence>
<dbReference type="Proteomes" id="UP000195442">
    <property type="component" value="Unassembled WGS sequence"/>
</dbReference>
<dbReference type="EMBL" id="FUKJ01000048">
    <property type="protein sequence ID" value="SJM89978.1"/>
    <property type="molecule type" value="Genomic_DNA"/>
</dbReference>
<evidence type="ECO:0000313" key="1">
    <source>
        <dbReference type="EMBL" id="SJM89978.1"/>
    </source>
</evidence>
<accession>A0A1R4H176</accession>
<dbReference type="AlphaFoldDB" id="A0A1R4H176"/>
<name>A0A1R4H176_9GAMM</name>
<proteinExistence type="predicted"/>
<gene>
    <name evidence="1" type="ORF">CRENPOLYSF2_1410008</name>
</gene>
<reference evidence="2" key="1">
    <citation type="submission" date="2017-02" db="EMBL/GenBank/DDBJ databases">
        <authorList>
            <person name="Daims H."/>
        </authorList>
    </citation>
    <scope>NUCLEOTIDE SEQUENCE [LARGE SCALE GENOMIC DNA]</scope>
</reference>
<protein>
    <submittedName>
        <fullName evidence="1">Uncharacterized protein</fullName>
    </submittedName>
</protein>
<keyword evidence="2" id="KW-1185">Reference proteome</keyword>
<evidence type="ECO:0000313" key="2">
    <source>
        <dbReference type="Proteomes" id="UP000195442"/>
    </source>
</evidence>
<organism evidence="1 2">
    <name type="scientific">Crenothrix polyspora</name>
    <dbReference type="NCBI Taxonomy" id="360316"/>
    <lineage>
        <taxon>Bacteria</taxon>
        <taxon>Pseudomonadati</taxon>
        <taxon>Pseudomonadota</taxon>
        <taxon>Gammaproteobacteria</taxon>
        <taxon>Methylococcales</taxon>
        <taxon>Crenotrichaceae</taxon>
        <taxon>Crenothrix</taxon>
    </lineage>
</organism>